<organism evidence="2 3">
    <name type="scientific">Paramecium pentaurelia</name>
    <dbReference type="NCBI Taxonomy" id="43138"/>
    <lineage>
        <taxon>Eukaryota</taxon>
        <taxon>Sar</taxon>
        <taxon>Alveolata</taxon>
        <taxon>Ciliophora</taxon>
        <taxon>Intramacronucleata</taxon>
        <taxon>Oligohymenophorea</taxon>
        <taxon>Peniculida</taxon>
        <taxon>Parameciidae</taxon>
        <taxon>Paramecium</taxon>
    </lineage>
</organism>
<name>A0A8S1XY65_9CILI</name>
<gene>
    <name evidence="2" type="ORF">PPENT_87.1.T1440076</name>
</gene>
<keyword evidence="3" id="KW-1185">Reference proteome</keyword>
<proteinExistence type="predicted"/>
<accession>A0A8S1XY65</accession>
<feature type="transmembrane region" description="Helical" evidence="1">
    <location>
        <begin position="297"/>
        <end position="321"/>
    </location>
</feature>
<dbReference type="OrthoDB" id="308565at2759"/>
<evidence type="ECO:0000313" key="2">
    <source>
        <dbReference type="EMBL" id="CAD8206523.1"/>
    </source>
</evidence>
<comment type="caution">
    <text evidence="2">The sequence shown here is derived from an EMBL/GenBank/DDBJ whole genome shotgun (WGS) entry which is preliminary data.</text>
</comment>
<sequence length="409" mass="48286">MNYIINLIVSLTFIWITYLVYSIKQFKHDQISDWILIFARRLLFYSSILIIFPLLIPNGLEFQHNLFLKDHKYLRVIHLIDQLSISERETLSAYINQEFSMKYKIMLLVPIFLLLKEIYLLAQINYKESQGKEVNNNLAISHEYSTHPIIFQPKNVSEYVIDKNEEILRIESYIQNNNIEKMKSIDEIKSSYLNNQSDLLNKLQFTIDSKKPEKILYSQYSNKQLANARHLGNIEESELKSPNFKTIHSQAMIENSFSFDNQSKLDTQIQRKIKLIISELIILQIIFGYTVGVQEKPILSCLFIMLSQCIMIDLFDDLMLFSNYHLIFQVKKTIMGTCLLIFYLIFVISMFLGMYYNQYLIQICYCIIIAYCIKPFMNFYGHQTIKQTLMFSGISLLLLIVIKLLLLIY</sequence>
<feature type="transmembrane region" description="Helical" evidence="1">
    <location>
        <begin position="389"/>
        <end position="408"/>
    </location>
</feature>
<feature type="transmembrane region" description="Helical" evidence="1">
    <location>
        <begin position="35"/>
        <end position="56"/>
    </location>
</feature>
<feature type="transmembrane region" description="Helical" evidence="1">
    <location>
        <begin position="105"/>
        <end position="122"/>
    </location>
</feature>
<feature type="transmembrane region" description="Helical" evidence="1">
    <location>
        <begin position="333"/>
        <end position="353"/>
    </location>
</feature>
<keyword evidence="1" id="KW-0472">Membrane</keyword>
<evidence type="ECO:0000256" key="1">
    <source>
        <dbReference type="SAM" id="Phobius"/>
    </source>
</evidence>
<feature type="transmembrane region" description="Helical" evidence="1">
    <location>
        <begin position="6"/>
        <end position="23"/>
    </location>
</feature>
<reference evidence="2" key="1">
    <citation type="submission" date="2021-01" db="EMBL/GenBank/DDBJ databases">
        <authorList>
            <consortium name="Genoscope - CEA"/>
            <person name="William W."/>
        </authorList>
    </citation>
    <scope>NUCLEOTIDE SEQUENCE</scope>
</reference>
<dbReference type="Proteomes" id="UP000689195">
    <property type="component" value="Unassembled WGS sequence"/>
</dbReference>
<evidence type="ECO:0008006" key="4">
    <source>
        <dbReference type="Google" id="ProtNLM"/>
    </source>
</evidence>
<keyword evidence="1" id="KW-1133">Transmembrane helix</keyword>
<protein>
    <recommendedName>
        <fullName evidence="4">Transmembrane protein</fullName>
    </recommendedName>
</protein>
<feature type="transmembrane region" description="Helical" evidence="1">
    <location>
        <begin position="359"/>
        <end position="377"/>
    </location>
</feature>
<dbReference type="AlphaFoldDB" id="A0A8S1XY65"/>
<keyword evidence="1" id="KW-0812">Transmembrane</keyword>
<evidence type="ECO:0000313" key="3">
    <source>
        <dbReference type="Proteomes" id="UP000689195"/>
    </source>
</evidence>
<feature type="transmembrane region" description="Helical" evidence="1">
    <location>
        <begin position="273"/>
        <end position="291"/>
    </location>
</feature>
<dbReference type="EMBL" id="CAJJDO010000144">
    <property type="protein sequence ID" value="CAD8206523.1"/>
    <property type="molecule type" value="Genomic_DNA"/>
</dbReference>